<dbReference type="EMBL" id="JAUDFV010000102">
    <property type="protein sequence ID" value="KAL2731759.1"/>
    <property type="molecule type" value="Genomic_DNA"/>
</dbReference>
<organism evidence="1 2">
    <name type="scientific">Vespula squamosa</name>
    <name type="common">Southern yellow jacket</name>
    <name type="synonym">Wasp</name>
    <dbReference type="NCBI Taxonomy" id="30214"/>
    <lineage>
        <taxon>Eukaryota</taxon>
        <taxon>Metazoa</taxon>
        <taxon>Ecdysozoa</taxon>
        <taxon>Arthropoda</taxon>
        <taxon>Hexapoda</taxon>
        <taxon>Insecta</taxon>
        <taxon>Pterygota</taxon>
        <taxon>Neoptera</taxon>
        <taxon>Endopterygota</taxon>
        <taxon>Hymenoptera</taxon>
        <taxon>Apocrita</taxon>
        <taxon>Aculeata</taxon>
        <taxon>Vespoidea</taxon>
        <taxon>Vespidae</taxon>
        <taxon>Vespinae</taxon>
        <taxon>Vespula</taxon>
    </lineage>
</organism>
<gene>
    <name evidence="1" type="ORF">V1478_004447</name>
</gene>
<name>A0ABD2BGK7_VESSQ</name>
<evidence type="ECO:0000313" key="1">
    <source>
        <dbReference type="EMBL" id="KAL2731759.1"/>
    </source>
</evidence>
<proteinExistence type="predicted"/>
<keyword evidence="2" id="KW-1185">Reference proteome</keyword>
<protein>
    <submittedName>
        <fullName evidence="1">Uncharacterized protein</fullName>
    </submittedName>
</protein>
<comment type="caution">
    <text evidence="1">The sequence shown here is derived from an EMBL/GenBank/DDBJ whole genome shotgun (WGS) entry which is preliminary data.</text>
</comment>
<evidence type="ECO:0000313" key="2">
    <source>
        <dbReference type="Proteomes" id="UP001607302"/>
    </source>
</evidence>
<dbReference type="Proteomes" id="UP001607302">
    <property type="component" value="Unassembled WGS sequence"/>
</dbReference>
<dbReference type="AlphaFoldDB" id="A0ABD2BGK7"/>
<accession>A0ABD2BGK7</accession>
<sequence length="153" mass="17667">MDFTNELRSSEEFCFDTVHDEIRRIYKKISGTESDESDEDDGIVVAVRTRKIRVIDSESESDSDVPQTFDKLEWTACHESKEVPLRIKSIPGERSARPQVPSDVSEPLNFFMFFTEELNNNRYKQLCCKEVRGKGTIIKVALENLIQCQEGRI</sequence>
<reference evidence="1 2" key="1">
    <citation type="journal article" date="2024" name="Ann. Entomol. Soc. Am.">
        <title>Genomic analyses of the southern and eastern yellowjacket wasps (Hymenoptera: Vespidae) reveal evolutionary signatures of social life.</title>
        <authorList>
            <person name="Catto M.A."/>
            <person name="Caine P.B."/>
            <person name="Orr S.E."/>
            <person name="Hunt B.G."/>
            <person name="Goodisman M.A.D."/>
        </authorList>
    </citation>
    <scope>NUCLEOTIDE SEQUENCE [LARGE SCALE GENOMIC DNA]</scope>
    <source>
        <strain evidence="1">233</strain>
        <tissue evidence="1">Head and thorax</tissue>
    </source>
</reference>